<comment type="caution">
    <text evidence="14">The sequence shown here is derived from an EMBL/GenBank/DDBJ whole genome shotgun (WGS) entry which is preliminary data.</text>
</comment>
<evidence type="ECO:0000256" key="12">
    <source>
        <dbReference type="ARBA" id="ARBA00048697"/>
    </source>
</evidence>
<dbReference type="InterPro" id="IPR010505">
    <property type="entry name" value="MoaA_twitch"/>
</dbReference>
<dbReference type="GO" id="GO:0061798">
    <property type="term" value="F:GTP 3',8'-cyclase activity"/>
    <property type="evidence" value="ECO:0007669"/>
    <property type="project" value="UniProtKB-EC"/>
</dbReference>
<accession>A0ABT2TRU4</accession>
<evidence type="ECO:0000256" key="6">
    <source>
        <dbReference type="ARBA" id="ARBA00022741"/>
    </source>
</evidence>
<dbReference type="InterPro" id="IPR013483">
    <property type="entry name" value="MoaA"/>
</dbReference>
<sequence>MQDSYGRTIDYIRISVTDQCNLRCIYCMPEGCIQKVPKQILTDDQILMLCRCFAQLGVSRVKITGGEPLLRPQVPALIKEIRQIPGIRSVTLTTNGILLKKYLPQLVKAGLTGVNISIDSLNSVHYQQISGRDRLLPVMDSLKAALSYPELVTKLNCVPVYGKNHQDLADLALLAKDQDLHVRFIEMMPIGYGKDFTCCTEDQILMLLEKKLHTQLIPYEGSLGNGPAHYYQAQGFKGKIGFISAVSHKFCSQCNRIRLTSDGYLKTCLQYQAGCDLMPYLQKGASEETLKQMILKAVKEKPMCHHFLEEQKDERKEKEELRAMCEIGG</sequence>
<keyword evidence="5" id="KW-0479">Metal-binding</keyword>
<protein>
    <recommendedName>
        <fullName evidence="2">GTP 3',8-cyclase</fullName>
        <ecNumber evidence="2">4.1.99.22</ecNumber>
    </recommendedName>
</protein>
<evidence type="ECO:0000256" key="8">
    <source>
        <dbReference type="ARBA" id="ARBA00023014"/>
    </source>
</evidence>
<dbReference type="EMBL" id="JAOQJL010000003">
    <property type="protein sequence ID" value="MCU6764282.1"/>
    <property type="molecule type" value="Genomic_DNA"/>
</dbReference>
<proteinExistence type="predicted"/>
<feature type="domain" description="Radical SAM core" evidence="13">
    <location>
        <begin position="4"/>
        <end position="223"/>
    </location>
</feature>
<evidence type="ECO:0000313" key="15">
    <source>
        <dbReference type="Proteomes" id="UP001652409"/>
    </source>
</evidence>
<dbReference type="Gene3D" id="3.20.20.70">
    <property type="entry name" value="Aldolase class I"/>
    <property type="match status" value="1"/>
</dbReference>
<dbReference type="SFLD" id="SFLDG01383">
    <property type="entry name" value="cyclic_pyranopterin_phosphate"/>
    <property type="match status" value="1"/>
</dbReference>
<dbReference type="Proteomes" id="UP001652409">
    <property type="component" value="Unassembled WGS sequence"/>
</dbReference>
<dbReference type="PROSITE" id="PS51918">
    <property type="entry name" value="RADICAL_SAM"/>
    <property type="match status" value="1"/>
</dbReference>
<evidence type="ECO:0000256" key="1">
    <source>
        <dbReference type="ARBA" id="ARBA00001966"/>
    </source>
</evidence>
<dbReference type="InterPro" id="IPR000385">
    <property type="entry name" value="MoaA_NifB_PqqE_Fe-S-bd_CS"/>
</dbReference>
<keyword evidence="6" id="KW-0547">Nucleotide-binding</keyword>
<dbReference type="SFLD" id="SFLDG01386">
    <property type="entry name" value="main_SPASM_domain-containing"/>
    <property type="match status" value="1"/>
</dbReference>
<evidence type="ECO:0000256" key="9">
    <source>
        <dbReference type="ARBA" id="ARBA00023134"/>
    </source>
</evidence>
<comment type="catalytic activity">
    <reaction evidence="12">
        <text>GTP + AH2 + S-adenosyl-L-methionine = (8S)-3',8-cyclo-7,8-dihydroguanosine 5'-triphosphate + 5'-deoxyadenosine + L-methionine + A + H(+)</text>
        <dbReference type="Rhea" id="RHEA:49576"/>
        <dbReference type="ChEBI" id="CHEBI:13193"/>
        <dbReference type="ChEBI" id="CHEBI:15378"/>
        <dbReference type="ChEBI" id="CHEBI:17319"/>
        <dbReference type="ChEBI" id="CHEBI:17499"/>
        <dbReference type="ChEBI" id="CHEBI:37565"/>
        <dbReference type="ChEBI" id="CHEBI:57844"/>
        <dbReference type="ChEBI" id="CHEBI:59789"/>
        <dbReference type="ChEBI" id="CHEBI:131766"/>
        <dbReference type="EC" id="4.1.99.22"/>
    </reaction>
</comment>
<evidence type="ECO:0000313" key="14">
    <source>
        <dbReference type="EMBL" id="MCU6764282.1"/>
    </source>
</evidence>
<dbReference type="Pfam" id="PF04055">
    <property type="entry name" value="Radical_SAM"/>
    <property type="match status" value="1"/>
</dbReference>
<keyword evidence="11 14" id="KW-0456">Lyase</keyword>
<keyword evidence="15" id="KW-1185">Reference proteome</keyword>
<organism evidence="14 15">
    <name type="scientific">Blautia ammoniilytica</name>
    <dbReference type="NCBI Taxonomy" id="2981782"/>
    <lineage>
        <taxon>Bacteria</taxon>
        <taxon>Bacillati</taxon>
        <taxon>Bacillota</taxon>
        <taxon>Clostridia</taxon>
        <taxon>Lachnospirales</taxon>
        <taxon>Lachnospiraceae</taxon>
        <taxon>Blautia</taxon>
    </lineage>
</organism>
<dbReference type="PROSITE" id="PS01305">
    <property type="entry name" value="MOAA_NIFB_PQQE"/>
    <property type="match status" value="1"/>
</dbReference>
<evidence type="ECO:0000256" key="3">
    <source>
        <dbReference type="ARBA" id="ARBA00022485"/>
    </source>
</evidence>
<reference evidence="14 15" key="1">
    <citation type="journal article" date="2021" name="ISME Commun">
        <title>Automated analysis of genomic sequences facilitates high-throughput and comprehensive description of bacteria.</title>
        <authorList>
            <person name="Hitch T.C.A."/>
        </authorList>
    </citation>
    <scope>NUCLEOTIDE SEQUENCE [LARGE SCALE GENOMIC DNA]</scope>
    <source>
        <strain evidence="14 15">Sanger_23</strain>
    </source>
</reference>
<dbReference type="Pfam" id="PF06463">
    <property type="entry name" value="Mob_synth_C"/>
    <property type="match status" value="1"/>
</dbReference>
<evidence type="ECO:0000259" key="13">
    <source>
        <dbReference type="PROSITE" id="PS51918"/>
    </source>
</evidence>
<dbReference type="InterPro" id="IPR007197">
    <property type="entry name" value="rSAM"/>
</dbReference>
<evidence type="ECO:0000256" key="4">
    <source>
        <dbReference type="ARBA" id="ARBA00022691"/>
    </source>
</evidence>
<dbReference type="InterPro" id="IPR040064">
    <property type="entry name" value="MoaA-like"/>
</dbReference>
<keyword evidence="9" id="KW-0342">GTP-binding</keyword>
<dbReference type="PANTHER" id="PTHR22960">
    <property type="entry name" value="MOLYBDOPTERIN COFACTOR SYNTHESIS PROTEIN A"/>
    <property type="match status" value="1"/>
</dbReference>
<keyword evidence="7" id="KW-0408">Iron</keyword>
<keyword evidence="8" id="KW-0411">Iron-sulfur</keyword>
<evidence type="ECO:0000256" key="11">
    <source>
        <dbReference type="ARBA" id="ARBA00023239"/>
    </source>
</evidence>
<keyword evidence="10" id="KW-0501">Molybdenum cofactor biosynthesis</keyword>
<dbReference type="RefSeq" id="WP_158420507.1">
    <property type="nucleotide sequence ID" value="NZ_JAOQJL010000003.1"/>
</dbReference>
<dbReference type="InterPro" id="IPR006638">
    <property type="entry name" value="Elp3/MiaA/NifB-like_rSAM"/>
</dbReference>
<evidence type="ECO:0000256" key="5">
    <source>
        <dbReference type="ARBA" id="ARBA00022723"/>
    </source>
</evidence>
<name>A0ABT2TRU4_9FIRM</name>
<evidence type="ECO:0000256" key="10">
    <source>
        <dbReference type="ARBA" id="ARBA00023150"/>
    </source>
</evidence>
<dbReference type="InterPro" id="IPR013785">
    <property type="entry name" value="Aldolase_TIM"/>
</dbReference>
<dbReference type="InterPro" id="IPR050105">
    <property type="entry name" value="MoCo_biosynth_MoaA/MoaC"/>
</dbReference>
<comment type="cofactor">
    <cofactor evidence="1">
        <name>[4Fe-4S] cluster</name>
        <dbReference type="ChEBI" id="CHEBI:49883"/>
    </cofactor>
</comment>
<dbReference type="SUPFAM" id="SSF102114">
    <property type="entry name" value="Radical SAM enzymes"/>
    <property type="match status" value="1"/>
</dbReference>
<dbReference type="EC" id="4.1.99.22" evidence="2"/>
<dbReference type="PANTHER" id="PTHR22960:SF0">
    <property type="entry name" value="MOLYBDENUM COFACTOR BIOSYNTHESIS PROTEIN 1"/>
    <property type="match status" value="1"/>
</dbReference>
<evidence type="ECO:0000256" key="7">
    <source>
        <dbReference type="ARBA" id="ARBA00023004"/>
    </source>
</evidence>
<dbReference type="InterPro" id="IPR058240">
    <property type="entry name" value="rSAM_sf"/>
</dbReference>
<dbReference type="CDD" id="cd21117">
    <property type="entry name" value="Twitch_MoaA"/>
    <property type="match status" value="1"/>
</dbReference>
<keyword evidence="4" id="KW-0949">S-adenosyl-L-methionine</keyword>
<dbReference type="SFLD" id="SFLDG01067">
    <property type="entry name" value="SPASM/twitch_domain_containing"/>
    <property type="match status" value="1"/>
</dbReference>
<dbReference type="CDD" id="cd01335">
    <property type="entry name" value="Radical_SAM"/>
    <property type="match status" value="1"/>
</dbReference>
<dbReference type="SMART" id="SM00729">
    <property type="entry name" value="Elp3"/>
    <property type="match status" value="1"/>
</dbReference>
<dbReference type="SFLD" id="SFLDS00029">
    <property type="entry name" value="Radical_SAM"/>
    <property type="match status" value="1"/>
</dbReference>
<keyword evidence="3" id="KW-0004">4Fe-4S</keyword>
<evidence type="ECO:0000256" key="2">
    <source>
        <dbReference type="ARBA" id="ARBA00012167"/>
    </source>
</evidence>
<gene>
    <name evidence="14" type="primary">moaA</name>
    <name evidence="14" type="ORF">OCV61_02510</name>
</gene>
<dbReference type="NCBIfam" id="TIGR02666">
    <property type="entry name" value="moaA"/>
    <property type="match status" value="1"/>
</dbReference>